<dbReference type="InterPro" id="IPR029903">
    <property type="entry name" value="RmlD-like-bd"/>
</dbReference>
<dbReference type="EMBL" id="QVLX01000010">
    <property type="protein sequence ID" value="RGE85024.1"/>
    <property type="molecule type" value="Genomic_DNA"/>
</dbReference>
<dbReference type="GO" id="GO:0019305">
    <property type="term" value="P:dTDP-rhamnose biosynthetic process"/>
    <property type="evidence" value="ECO:0007669"/>
    <property type="project" value="UniProtKB-UniPathway"/>
</dbReference>
<dbReference type="GO" id="GO:0008831">
    <property type="term" value="F:dTDP-4-dehydrorhamnose reductase activity"/>
    <property type="evidence" value="ECO:0007669"/>
    <property type="project" value="UniProtKB-EC"/>
</dbReference>
<dbReference type="RefSeq" id="WP_100053336.1">
    <property type="nucleotide sequence ID" value="NZ_BAABYU010000001.1"/>
</dbReference>
<dbReference type="GO" id="GO:0006556">
    <property type="term" value="P:S-adenosylmethionine biosynthetic process"/>
    <property type="evidence" value="ECO:0007669"/>
    <property type="project" value="TreeGrafter"/>
</dbReference>
<dbReference type="Pfam" id="PF04321">
    <property type="entry name" value="RmlD_sub_bind"/>
    <property type="match status" value="1"/>
</dbReference>
<dbReference type="GO" id="GO:0048270">
    <property type="term" value="F:methionine adenosyltransferase regulator activity"/>
    <property type="evidence" value="ECO:0007669"/>
    <property type="project" value="TreeGrafter"/>
</dbReference>
<accession>A0A3E3JYX8</accession>
<dbReference type="EC" id="1.1.1.133" evidence="2"/>
<evidence type="ECO:0000256" key="1">
    <source>
        <dbReference type="ARBA" id="ARBA00010944"/>
    </source>
</evidence>
<evidence type="ECO:0000259" key="3">
    <source>
        <dbReference type="Pfam" id="PF04321"/>
    </source>
</evidence>
<dbReference type="PANTHER" id="PTHR10491">
    <property type="entry name" value="DTDP-4-DEHYDRORHAMNOSE REDUCTASE"/>
    <property type="match status" value="1"/>
</dbReference>
<name>A0A3E3JYX8_9FIRM</name>
<dbReference type="SUPFAM" id="SSF51735">
    <property type="entry name" value="NAD(P)-binding Rossmann-fold domains"/>
    <property type="match status" value="1"/>
</dbReference>
<comment type="caution">
    <text evidence="4">The sequence shown here is derived from an EMBL/GenBank/DDBJ whole genome shotgun (WGS) entry which is preliminary data.</text>
</comment>
<dbReference type="Proteomes" id="UP000261080">
    <property type="component" value="Unassembled WGS sequence"/>
</dbReference>
<dbReference type="InterPro" id="IPR005913">
    <property type="entry name" value="dTDP_dehydrorham_reduct"/>
</dbReference>
<keyword evidence="2" id="KW-0560">Oxidoreductase</keyword>
<evidence type="ECO:0000313" key="5">
    <source>
        <dbReference type="Proteomes" id="UP000261080"/>
    </source>
</evidence>
<dbReference type="GO" id="GO:0048269">
    <property type="term" value="C:methionine adenosyltransferase complex"/>
    <property type="evidence" value="ECO:0007669"/>
    <property type="project" value="TreeGrafter"/>
</dbReference>
<dbReference type="OrthoDB" id="9808602at2"/>
<dbReference type="UniPathway" id="UPA00124"/>
<dbReference type="Gene3D" id="3.40.50.720">
    <property type="entry name" value="NAD(P)-binding Rossmann-like Domain"/>
    <property type="match status" value="1"/>
</dbReference>
<dbReference type="AlphaFoldDB" id="A0A3E3JYX8"/>
<keyword evidence="2" id="KW-0521">NADP</keyword>
<comment type="similarity">
    <text evidence="1 2">Belongs to the dTDP-4-dehydrorhamnose reductase family.</text>
</comment>
<evidence type="ECO:0000313" key="4">
    <source>
        <dbReference type="EMBL" id="RGE85024.1"/>
    </source>
</evidence>
<reference evidence="4 5" key="1">
    <citation type="submission" date="2018-08" db="EMBL/GenBank/DDBJ databases">
        <title>A genome reference for cultivated species of the human gut microbiota.</title>
        <authorList>
            <person name="Zou Y."/>
            <person name="Xue W."/>
            <person name="Luo G."/>
        </authorList>
    </citation>
    <scope>NUCLEOTIDE SEQUENCE [LARGE SCALE GENOMIC DNA]</scope>
    <source>
        <strain evidence="4 5">AF37-2AT</strain>
    </source>
</reference>
<protein>
    <recommendedName>
        <fullName evidence="2">dTDP-4-dehydrorhamnose reductase</fullName>
        <ecNumber evidence="2">1.1.1.133</ecNumber>
    </recommendedName>
</protein>
<keyword evidence="5" id="KW-1185">Reference proteome</keyword>
<dbReference type="PANTHER" id="PTHR10491:SF4">
    <property type="entry name" value="METHIONINE ADENOSYLTRANSFERASE 2 SUBUNIT BETA"/>
    <property type="match status" value="1"/>
</dbReference>
<organism evidence="4 5">
    <name type="scientific">Sellimonas intestinalis</name>
    <dbReference type="NCBI Taxonomy" id="1653434"/>
    <lineage>
        <taxon>Bacteria</taxon>
        <taxon>Bacillati</taxon>
        <taxon>Bacillota</taxon>
        <taxon>Clostridia</taxon>
        <taxon>Lachnospirales</taxon>
        <taxon>Lachnospiraceae</taxon>
        <taxon>Sellimonas</taxon>
    </lineage>
</organism>
<sequence length="301" mass="34273">MKNRKRESKLKIGVTGADGFLGSRILRFYARKYEIKGYHHTDMDFTDPEETETMLKRDCPDILIHTAAISDVGACEQNPEHSELVNVDGVRNLAVICQKIGSRFLFCSSDQVYTGNGVKEPHREEEALSPLNVYGRQKVRAEEEAIQVHPDTVALRLSWMFAADFREGKEHGNLIPAILHAVRSGQHVKYPVWDYRSITDVWEVVANLEQMFDAPAGIYNFGSENDKSTYEVVSNFLESAGIPNSMLERNEEAFRECPRNLRMETEKAKYLGVHFLTTEEALRKLGAELGYEGNDPKKKRE</sequence>
<gene>
    <name evidence="4" type="ORF">DW016_14125</name>
</gene>
<proteinExistence type="inferred from homology"/>
<evidence type="ECO:0000256" key="2">
    <source>
        <dbReference type="RuleBase" id="RU364082"/>
    </source>
</evidence>
<feature type="domain" description="RmlD-like substrate binding" evidence="3">
    <location>
        <begin position="11"/>
        <end position="283"/>
    </location>
</feature>
<comment type="function">
    <text evidence="2">Catalyzes the reduction of dTDP-6-deoxy-L-lyxo-4-hexulose to yield dTDP-L-rhamnose.</text>
</comment>
<comment type="pathway">
    <text evidence="2">Carbohydrate biosynthesis; dTDP-L-rhamnose biosynthesis.</text>
</comment>
<dbReference type="InterPro" id="IPR036291">
    <property type="entry name" value="NAD(P)-bd_dom_sf"/>
</dbReference>